<keyword evidence="9 12" id="KW-0408">Iron</keyword>
<dbReference type="EnsemblPlants" id="AUR62043194-RA">
    <property type="protein sequence ID" value="AUR62043194-RA:cds"/>
    <property type="gene ID" value="AUR62043194"/>
</dbReference>
<dbReference type="Gramene" id="AUR62043194-RA">
    <property type="protein sequence ID" value="AUR62043194-RA:cds"/>
    <property type="gene ID" value="AUR62043194"/>
</dbReference>
<dbReference type="GO" id="GO:0004497">
    <property type="term" value="F:monooxygenase activity"/>
    <property type="evidence" value="ECO:0007669"/>
    <property type="project" value="UniProtKB-KW"/>
</dbReference>
<sequence length="352" mass="40478">MIESIYKSATGYLVENHEKGALTLRTYVGEAALNHITRIILGKRFINSGGEFEGQLGRELMNILLELNNFKRTNMLMLGIQWLQHMFEDQVLNKHEDRLGNFMKRFMEDDNKLHFVDALISCKDKYGLNEETIIGLLWDMIIAGKDTIAIVVEWAMAKLVRHPRVLQKAQYELNNVIGQERIMIEEDFPKLPYLQAIVKEALRLHPPTPLLLPHQAQTHVKIGGYNVPKDTIVFVNVWALGRDPSVWPNPLEFWPERFFENDVDIKGHDFRMLPFGAGRRVCPGAQLGLNLVTLMLGHLLHHFDWDIPIGNQLEVINMCEAPGIVTYMASPLQLVPLPKLPRHLYKRICTHI</sequence>
<keyword evidence="11" id="KW-0472">Membrane</keyword>
<dbReference type="SUPFAM" id="SSF48264">
    <property type="entry name" value="Cytochrome P450"/>
    <property type="match status" value="1"/>
</dbReference>
<dbReference type="GO" id="GO:0016705">
    <property type="term" value="F:oxidoreductase activity, acting on paired donors, with incorporation or reduction of molecular oxygen"/>
    <property type="evidence" value="ECO:0007669"/>
    <property type="project" value="InterPro"/>
</dbReference>
<evidence type="ECO:0000256" key="1">
    <source>
        <dbReference type="ARBA" id="ARBA00001971"/>
    </source>
</evidence>
<evidence type="ECO:0000256" key="11">
    <source>
        <dbReference type="ARBA" id="ARBA00023136"/>
    </source>
</evidence>
<evidence type="ECO:0000256" key="13">
    <source>
        <dbReference type="RuleBase" id="RU000461"/>
    </source>
</evidence>
<reference evidence="14" key="2">
    <citation type="submission" date="2021-03" db="UniProtKB">
        <authorList>
            <consortium name="EnsemblPlants"/>
        </authorList>
    </citation>
    <scope>IDENTIFICATION</scope>
</reference>
<comment type="similarity">
    <text evidence="3 13">Belongs to the cytochrome P450 family.</text>
</comment>
<keyword evidence="8 13" id="KW-0560">Oxidoreductase</keyword>
<evidence type="ECO:0000256" key="10">
    <source>
        <dbReference type="ARBA" id="ARBA00023033"/>
    </source>
</evidence>
<dbReference type="FunFam" id="1.10.630.10:FF:000126">
    <property type="entry name" value="Predicted protein"/>
    <property type="match status" value="1"/>
</dbReference>
<dbReference type="GO" id="GO:0020037">
    <property type="term" value="F:heme binding"/>
    <property type="evidence" value="ECO:0007669"/>
    <property type="project" value="InterPro"/>
</dbReference>
<dbReference type="Pfam" id="PF00067">
    <property type="entry name" value="p450"/>
    <property type="match status" value="1"/>
</dbReference>
<evidence type="ECO:0000256" key="7">
    <source>
        <dbReference type="ARBA" id="ARBA00022989"/>
    </source>
</evidence>
<dbReference type="PANTHER" id="PTHR47944:SF10">
    <property type="entry name" value="CYTOCHROME P450 98A9"/>
    <property type="match status" value="1"/>
</dbReference>
<dbReference type="PANTHER" id="PTHR47944">
    <property type="entry name" value="CYTOCHROME P450 98A9"/>
    <property type="match status" value="1"/>
</dbReference>
<dbReference type="PRINTS" id="PR00463">
    <property type="entry name" value="EP450I"/>
</dbReference>
<evidence type="ECO:0000313" key="15">
    <source>
        <dbReference type="Proteomes" id="UP000596660"/>
    </source>
</evidence>
<accession>A0A803NAZ5</accession>
<evidence type="ECO:0000256" key="12">
    <source>
        <dbReference type="PIRSR" id="PIRSR602401-1"/>
    </source>
</evidence>
<evidence type="ECO:0000313" key="14">
    <source>
        <dbReference type="EnsemblPlants" id="AUR62043194-RA:cds"/>
    </source>
</evidence>
<proteinExistence type="inferred from homology"/>
<evidence type="ECO:0000256" key="8">
    <source>
        <dbReference type="ARBA" id="ARBA00023002"/>
    </source>
</evidence>
<protein>
    <recommendedName>
        <fullName evidence="16">Cytochrome P450</fullName>
    </recommendedName>
</protein>
<keyword evidence="4 12" id="KW-0349">Heme</keyword>
<comment type="cofactor">
    <cofactor evidence="1 12">
        <name>heme</name>
        <dbReference type="ChEBI" id="CHEBI:30413"/>
    </cofactor>
</comment>
<dbReference type="Proteomes" id="UP000596660">
    <property type="component" value="Unplaced"/>
</dbReference>
<evidence type="ECO:0008006" key="16">
    <source>
        <dbReference type="Google" id="ProtNLM"/>
    </source>
</evidence>
<keyword evidence="7" id="KW-1133">Transmembrane helix</keyword>
<feature type="binding site" description="axial binding residue" evidence="12">
    <location>
        <position position="282"/>
    </location>
    <ligand>
        <name>heme</name>
        <dbReference type="ChEBI" id="CHEBI:30413"/>
    </ligand>
    <ligandPart>
        <name>Fe</name>
        <dbReference type="ChEBI" id="CHEBI:18248"/>
    </ligandPart>
</feature>
<reference evidence="14" key="1">
    <citation type="journal article" date="2017" name="Nature">
        <title>The genome of Chenopodium quinoa.</title>
        <authorList>
            <person name="Jarvis D.E."/>
            <person name="Ho Y.S."/>
            <person name="Lightfoot D.J."/>
            <person name="Schmoeckel S.M."/>
            <person name="Li B."/>
            <person name="Borm T.J.A."/>
            <person name="Ohyanagi H."/>
            <person name="Mineta K."/>
            <person name="Michell C.T."/>
            <person name="Saber N."/>
            <person name="Kharbatia N.M."/>
            <person name="Rupper R.R."/>
            <person name="Sharp A.R."/>
            <person name="Dally N."/>
            <person name="Boughton B.A."/>
            <person name="Woo Y.H."/>
            <person name="Gao G."/>
            <person name="Schijlen E.G.W.M."/>
            <person name="Guo X."/>
            <person name="Momin A.A."/>
            <person name="Negrao S."/>
            <person name="Al-Babili S."/>
            <person name="Gehring C."/>
            <person name="Roessner U."/>
            <person name="Jung C."/>
            <person name="Murphy K."/>
            <person name="Arold S.T."/>
            <person name="Gojobori T."/>
            <person name="van der Linden C.G."/>
            <person name="van Loo E.N."/>
            <person name="Jellen E.N."/>
            <person name="Maughan P.J."/>
            <person name="Tester M."/>
        </authorList>
    </citation>
    <scope>NUCLEOTIDE SEQUENCE [LARGE SCALE GENOMIC DNA]</scope>
    <source>
        <strain evidence="14">cv. PI 614886</strain>
    </source>
</reference>
<evidence type="ECO:0000256" key="6">
    <source>
        <dbReference type="ARBA" id="ARBA00022723"/>
    </source>
</evidence>
<evidence type="ECO:0000256" key="5">
    <source>
        <dbReference type="ARBA" id="ARBA00022692"/>
    </source>
</evidence>
<dbReference type="InterPro" id="IPR017972">
    <property type="entry name" value="Cyt_P450_CS"/>
</dbReference>
<keyword evidence="6 12" id="KW-0479">Metal-binding</keyword>
<keyword evidence="15" id="KW-1185">Reference proteome</keyword>
<dbReference type="Gene3D" id="1.10.630.10">
    <property type="entry name" value="Cytochrome P450"/>
    <property type="match status" value="1"/>
</dbReference>
<dbReference type="PRINTS" id="PR00385">
    <property type="entry name" value="P450"/>
</dbReference>
<keyword evidence="5" id="KW-0812">Transmembrane</keyword>
<dbReference type="GO" id="GO:0016020">
    <property type="term" value="C:membrane"/>
    <property type="evidence" value="ECO:0007669"/>
    <property type="project" value="UniProtKB-SubCell"/>
</dbReference>
<keyword evidence="10 13" id="KW-0503">Monooxygenase</keyword>
<dbReference type="GO" id="GO:0005506">
    <property type="term" value="F:iron ion binding"/>
    <property type="evidence" value="ECO:0007669"/>
    <property type="project" value="InterPro"/>
</dbReference>
<dbReference type="OMA" id="KRICTHI"/>
<dbReference type="PROSITE" id="PS00086">
    <property type="entry name" value="CYTOCHROME_P450"/>
    <property type="match status" value="1"/>
</dbReference>
<evidence type="ECO:0000256" key="2">
    <source>
        <dbReference type="ARBA" id="ARBA00004167"/>
    </source>
</evidence>
<evidence type="ECO:0000256" key="9">
    <source>
        <dbReference type="ARBA" id="ARBA00023004"/>
    </source>
</evidence>
<evidence type="ECO:0000256" key="3">
    <source>
        <dbReference type="ARBA" id="ARBA00010617"/>
    </source>
</evidence>
<dbReference type="AlphaFoldDB" id="A0A803NAZ5"/>
<dbReference type="InterPro" id="IPR001128">
    <property type="entry name" value="Cyt_P450"/>
</dbReference>
<name>A0A803NAZ5_CHEQI</name>
<comment type="subcellular location">
    <subcellularLocation>
        <location evidence="2">Membrane</location>
        <topology evidence="2">Single-pass membrane protein</topology>
    </subcellularLocation>
</comment>
<organism evidence="14 15">
    <name type="scientific">Chenopodium quinoa</name>
    <name type="common">Quinoa</name>
    <dbReference type="NCBI Taxonomy" id="63459"/>
    <lineage>
        <taxon>Eukaryota</taxon>
        <taxon>Viridiplantae</taxon>
        <taxon>Streptophyta</taxon>
        <taxon>Embryophyta</taxon>
        <taxon>Tracheophyta</taxon>
        <taxon>Spermatophyta</taxon>
        <taxon>Magnoliopsida</taxon>
        <taxon>eudicotyledons</taxon>
        <taxon>Gunneridae</taxon>
        <taxon>Pentapetalae</taxon>
        <taxon>Caryophyllales</taxon>
        <taxon>Chenopodiaceae</taxon>
        <taxon>Chenopodioideae</taxon>
        <taxon>Atripliceae</taxon>
        <taxon>Chenopodium</taxon>
    </lineage>
</organism>
<dbReference type="InterPro" id="IPR002401">
    <property type="entry name" value="Cyt_P450_E_grp-I"/>
</dbReference>
<evidence type="ECO:0000256" key="4">
    <source>
        <dbReference type="ARBA" id="ARBA00022617"/>
    </source>
</evidence>
<dbReference type="InterPro" id="IPR036396">
    <property type="entry name" value="Cyt_P450_sf"/>
</dbReference>